<feature type="compositionally biased region" description="Low complexity" evidence="1">
    <location>
        <begin position="130"/>
        <end position="141"/>
    </location>
</feature>
<keyword evidence="3" id="KW-1185">Reference proteome</keyword>
<dbReference type="AlphaFoldDB" id="A0A8H6K8R5"/>
<feature type="region of interest" description="Disordered" evidence="1">
    <location>
        <begin position="128"/>
        <end position="192"/>
    </location>
</feature>
<sequence length="192" mass="21302">MDYGRYYGQPLLRPRFVAALARLSSPQALFALFGDSPSGPAQPPKRLADARLAPNGKTTAPRAALTANHPLPPPQARPQRAKIGCQDATARAAHTVWVWDADFKSSSSKNHNSRCWNHDQQPNAVLPWHNNNNNNKNNNNNSLVRFNTTEPTPHPAAPTDRLSVPPRARRERVREHHVEAHGRGGLDLQLFS</sequence>
<proteinExistence type="predicted"/>
<reference evidence="2" key="1">
    <citation type="journal article" date="2020" name="Phytopathology">
        <title>Genome Sequence Resources of Colletotrichum truncatum, C. plurivorum, C. musicola, and C. sojae: Four Species Pathogenic to Soybean (Glycine max).</title>
        <authorList>
            <person name="Rogerio F."/>
            <person name="Boufleur T.R."/>
            <person name="Ciampi-Guillardi M."/>
            <person name="Sukno S.A."/>
            <person name="Thon M.R."/>
            <person name="Massola Junior N.S."/>
            <person name="Baroncelli R."/>
        </authorList>
    </citation>
    <scope>NUCLEOTIDE SEQUENCE</scope>
    <source>
        <strain evidence="2">LFN0074</strain>
    </source>
</reference>
<feature type="region of interest" description="Disordered" evidence="1">
    <location>
        <begin position="60"/>
        <end position="80"/>
    </location>
</feature>
<protein>
    <submittedName>
        <fullName evidence="2">Uncharacterized protein</fullName>
    </submittedName>
</protein>
<evidence type="ECO:0000313" key="3">
    <source>
        <dbReference type="Proteomes" id="UP000639643"/>
    </source>
</evidence>
<dbReference type="EMBL" id="WIGM01000395">
    <property type="protein sequence ID" value="KAF6826590.1"/>
    <property type="molecule type" value="Genomic_DNA"/>
</dbReference>
<feature type="compositionally biased region" description="Basic and acidic residues" evidence="1">
    <location>
        <begin position="172"/>
        <end position="184"/>
    </location>
</feature>
<organism evidence="2 3">
    <name type="scientific">Colletotrichum musicola</name>
    <dbReference type="NCBI Taxonomy" id="2175873"/>
    <lineage>
        <taxon>Eukaryota</taxon>
        <taxon>Fungi</taxon>
        <taxon>Dikarya</taxon>
        <taxon>Ascomycota</taxon>
        <taxon>Pezizomycotina</taxon>
        <taxon>Sordariomycetes</taxon>
        <taxon>Hypocreomycetidae</taxon>
        <taxon>Glomerellales</taxon>
        <taxon>Glomerellaceae</taxon>
        <taxon>Colletotrichum</taxon>
        <taxon>Colletotrichum orchidearum species complex</taxon>
    </lineage>
</organism>
<accession>A0A8H6K8R5</accession>
<evidence type="ECO:0000256" key="1">
    <source>
        <dbReference type="SAM" id="MobiDB-lite"/>
    </source>
</evidence>
<name>A0A8H6K8R5_9PEZI</name>
<evidence type="ECO:0000313" key="2">
    <source>
        <dbReference type="EMBL" id="KAF6826590.1"/>
    </source>
</evidence>
<dbReference type="Proteomes" id="UP000639643">
    <property type="component" value="Unassembled WGS sequence"/>
</dbReference>
<comment type="caution">
    <text evidence="2">The sequence shown here is derived from an EMBL/GenBank/DDBJ whole genome shotgun (WGS) entry which is preliminary data.</text>
</comment>
<gene>
    <name evidence="2" type="ORF">CMUS01_09377</name>
</gene>